<comment type="caution">
    <text evidence="1">The sequence shown here is derived from an EMBL/GenBank/DDBJ whole genome shotgun (WGS) entry which is preliminary data.</text>
</comment>
<name>A0ACA9MKC8_9GLOM</name>
<organism evidence="1 2">
    <name type="scientific">Cetraspora pellucida</name>
    <dbReference type="NCBI Taxonomy" id="1433469"/>
    <lineage>
        <taxon>Eukaryota</taxon>
        <taxon>Fungi</taxon>
        <taxon>Fungi incertae sedis</taxon>
        <taxon>Mucoromycota</taxon>
        <taxon>Glomeromycotina</taxon>
        <taxon>Glomeromycetes</taxon>
        <taxon>Diversisporales</taxon>
        <taxon>Gigasporaceae</taxon>
        <taxon>Cetraspora</taxon>
    </lineage>
</organism>
<keyword evidence="2" id="KW-1185">Reference proteome</keyword>
<evidence type="ECO:0000313" key="2">
    <source>
        <dbReference type="Proteomes" id="UP000789366"/>
    </source>
</evidence>
<feature type="non-terminal residue" evidence="1">
    <location>
        <position position="96"/>
    </location>
</feature>
<gene>
    <name evidence="1" type="ORF">SPELUC_LOCUS6872</name>
</gene>
<reference evidence="1" key="1">
    <citation type="submission" date="2021-06" db="EMBL/GenBank/DDBJ databases">
        <authorList>
            <person name="Kallberg Y."/>
            <person name="Tangrot J."/>
            <person name="Rosling A."/>
        </authorList>
    </citation>
    <scope>NUCLEOTIDE SEQUENCE</scope>
    <source>
        <strain evidence="1">28 12/20/2015</strain>
    </source>
</reference>
<accession>A0ACA9MKC8</accession>
<protein>
    <submittedName>
        <fullName evidence="1">16517_t:CDS:1</fullName>
    </submittedName>
</protein>
<dbReference type="Proteomes" id="UP000789366">
    <property type="component" value="Unassembled WGS sequence"/>
</dbReference>
<evidence type="ECO:0000313" key="1">
    <source>
        <dbReference type="EMBL" id="CAG8594351.1"/>
    </source>
</evidence>
<proteinExistence type="predicted"/>
<sequence>MANIQSKDDLLRELNYKLVAEIDKLRKENAEIPELKKKCAEIEAENIKLKQIIEENAVLKIRFEELEKKHQADTTKLTAENTELKDRVTNRGVSAL</sequence>
<dbReference type="EMBL" id="CAJVPW010008512">
    <property type="protein sequence ID" value="CAG8594351.1"/>
    <property type="molecule type" value="Genomic_DNA"/>
</dbReference>